<dbReference type="PROSITE" id="PS50878">
    <property type="entry name" value="RT_POL"/>
    <property type="match status" value="1"/>
</dbReference>
<protein>
    <recommendedName>
        <fullName evidence="2">ribonuclease H</fullName>
        <ecNumber evidence="2">3.1.26.4</ecNumber>
    </recommendedName>
</protein>
<comment type="similarity">
    <text evidence="1">Belongs to the beta type-B retroviral polymerase family. HERV class-II K(HML-2) pol subfamily.</text>
</comment>
<dbReference type="GeneTree" id="ENSGT01120000271879"/>
<dbReference type="HOGENOM" id="CLU_000680_20_5_1"/>
<dbReference type="eggNOG" id="KOG1075">
    <property type="taxonomic scope" value="Eukaryota"/>
</dbReference>
<dbReference type="SUPFAM" id="SSF56672">
    <property type="entry name" value="DNA/RNA polymerases"/>
    <property type="match status" value="1"/>
</dbReference>
<reference evidence="4" key="4">
    <citation type="submission" date="2025-09" db="UniProtKB">
        <authorList>
            <consortium name="Ensembl"/>
        </authorList>
    </citation>
    <scope>IDENTIFICATION</scope>
    <source>
        <strain evidence="4">JP 163 A</strain>
    </source>
</reference>
<keyword evidence="5" id="KW-1185">Reference proteome</keyword>
<reference evidence="4" key="3">
    <citation type="submission" date="2025-08" db="UniProtKB">
        <authorList>
            <consortium name="Ensembl"/>
        </authorList>
    </citation>
    <scope>IDENTIFICATION</scope>
    <source>
        <strain evidence="4">JP 163 A</strain>
    </source>
</reference>
<organism evidence="4 5">
    <name type="scientific">Xiphophorus maculatus</name>
    <name type="common">Southern platyfish</name>
    <name type="synonym">Platypoecilus maculatus</name>
    <dbReference type="NCBI Taxonomy" id="8083"/>
    <lineage>
        <taxon>Eukaryota</taxon>
        <taxon>Metazoa</taxon>
        <taxon>Chordata</taxon>
        <taxon>Craniata</taxon>
        <taxon>Vertebrata</taxon>
        <taxon>Euteleostomi</taxon>
        <taxon>Actinopterygii</taxon>
        <taxon>Neopterygii</taxon>
        <taxon>Teleostei</taxon>
        <taxon>Neoteleostei</taxon>
        <taxon>Acanthomorphata</taxon>
        <taxon>Ovalentaria</taxon>
        <taxon>Atherinomorphae</taxon>
        <taxon>Cyprinodontiformes</taxon>
        <taxon>Poeciliidae</taxon>
        <taxon>Poeciliinae</taxon>
        <taxon>Xiphophorus</taxon>
    </lineage>
</organism>
<feature type="domain" description="Reverse transcriptase" evidence="3">
    <location>
        <begin position="182"/>
        <end position="452"/>
    </location>
</feature>
<dbReference type="Gene3D" id="3.30.70.270">
    <property type="match status" value="1"/>
</dbReference>
<sequence length="657" mass="75287">MARFSSSLQPRRNFRYFNEDNLMSDPLYGDIKETLNILDVEGALIHFRKSFNAVVNKHAPIVGYIYKNISGNRSCPKKVNKDEGQISDPKQICEAFNQYFIDTAAHLFERNDKGPPVLPNEVDDRITSSCCFGLKEFTCQEVYEAMLDMDPRSAIGEDGLEPYLLRFTSPLTAIYITHIFNLSVSTGTIPKVWKASYVTPIHKGGETSDLNNYRQISKLSCLAKILEKLVSNQLNSFLTENQILHERQSAYRKNHNPVTAATVVLNDIITALDNNQHCAVLFTDLSKAFDTVDQAVLLKKLQRIGFDEKAFKWFENYFQDRRQSVTNRNVDSRFRHVGNGVPQGSVLAPVLFNIYMADIASSVTGCNVHMFADDTVLYCSAGDAQSTITTLQQSFNDLQNEFRKHKLVLNANKTKYMIFTSDRNVDDGLVLSSLDGTNIERVKKYKYLGLWIDEGLNFTDHVTTLASDLRERIYSFERENSHLYMESKKDLIRNKFLSKFHKGDILYMHASRKVRKQLNYFYHSALKFIQGHGDDADRHTLYHEMGLLCPSLIRKGHLLLFIYKALNGFLPPYIKSMIVIKEARTSDCILLQEPTASTKVGKTRFSYFGPKTWNKMQETHKLDPSVSFWKAKSLILSYLTSKCSCQCRHLRKPKWGL</sequence>
<evidence type="ECO:0000256" key="1">
    <source>
        <dbReference type="ARBA" id="ARBA00010879"/>
    </source>
</evidence>
<dbReference type="Ensembl" id="ENSXMAT00000019955.2">
    <property type="protein sequence ID" value="ENSXMAP00000019927.1"/>
    <property type="gene ID" value="ENSXMAG00000019880.2"/>
</dbReference>
<dbReference type="Pfam" id="PF00078">
    <property type="entry name" value="RVT_1"/>
    <property type="match status" value="1"/>
</dbReference>
<name>M4AZN2_XIPMA</name>
<dbReference type="OMA" id="CIKCENL"/>
<evidence type="ECO:0000313" key="5">
    <source>
        <dbReference type="Proteomes" id="UP000002852"/>
    </source>
</evidence>
<proteinExistence type="inferred from homology"/>
<reference evidence="5" key="1">
    <citation type="submission" date="2012-01" db="EMBL/GenBank/DDBJ databases">
        <authorList>
            <person name="Walter R."/>
            <person name="Schartl M."/>
            <person name="Warren W."/>
        </authorList>
    </citation>
    <scope>NUCLEOTIDE SEQUENCE [LARGE SCALE GENOMIC DNA]</scope>
    <source>
        <strain evidence="5">JP 163 A</strain>
    </source>
</reference>
<dbReference type="CDD" id="cd01650">
    <property type="entry name" value="RT_nLTR_like"/>
    <property type="match status" value="1"/>
</dbReference>
<dbReference type="InterPro" id="IPR043502">
    <property type="entry name" value="DNA/RNA_pol_sf"/>
</dbReference>
<evidence type="ECO:0000313" key="4">
    <source>
        <dbReference type="Ensembl" id="ENSXMAP00000019927.1"/>
    </source>
</evidence>
<evidence type="ECO:0000259" key="3">
    <source>
        <dbReference type="PROSITE" id="PS50878"/>
    </source>
</evidence>
<accession>M4AZN2</accession>
<dbReference type="GO" id="GO:0004523">
    <property type="term" value="F:RNA-DNA hybrid ribonuclease activity"/>
    <property type="evidence" value="ECO:0007669"/>
    <property type="project" value="UniProtKB-EC"/>
</dbReference>
<dbReference type="InterPro" id="IPR000477">
    <property type="entry name" value="RT_dom"/>
</dbReference>
<evidence type="ECO:0000256" key="2">
    <source>
        <dbReference type="ARBA" id="ARBA00012180"/>
    </source>
</evidence>
<dbReference type="STRING" id="8083.ENSXMAP00000019927"/>
<dbReference type="InterPro" id="IPR043128">
    <property type="entry name" value="Rev_trsase/Diguanyl_cyclase"/>
</dbReference>
<dbReference type="InParanoid" id="M4AZN2"/>
<dbReference type="PANTHER" id="PTHR33332">
    <property type="entry name" value="REVERSE TRANSCRIPTASE DOMAIN-CONTAINING PROTEIN"/>
    <property type="match status" value="1"/>
</dbReference>
<dbReference type="EC" id="3.1.26.4" evidence="2"/>
<dbReference type="AlphaFoldDB" id="M4AZN2"/>
<dbReference type="Proteomes" id="UP000002852">
    <property type="component" value="Unassembled WGS sequence"/>
</dbReference>
<reference evidence="5" key="2">
    <citation type="journal article" date="2013" name="Nat. Genet.">
        <title>The genome of the platyfish, Xiphophorus maculatus, provides insights into evolutionary adaptation and several complex traits.</title>
        <authorList>
            <person name="Schartl M."/>
            <person name="Walter R.B."/>
            <person name="Shen Y."/>
            <person name="Garcia T."/>
            <person name="Catchen J."/>
            <person name="Amores A."/>
            <person name="Braasch I."/>
            <person name="Chalopin D."/>
            <person name="Volff J.N."/>
            <person name="Lesch K.P."/>
            <person name="Bisazza A."/>
            <person name="Minx P."/>
            <person name="Hillier L."/>
            <person name="Wilson R.K."/>
            <person name="Fuerstenberg S."/>
            <person name="Boore J."/>
            <person name="Searle S."/>
            <person name="Postlethwait J.H."/>
            <person name="Warren W.C."/>
        </authorList>
    </citation>
    <scope>NUCLEOTIDE SEQUENCE [LARGE SCALE GENOMIC DNA]</scope>
    <source>
        <strain evidence="5">JP 163 A</strain>
    </source>
</reference>